<sequence length="628" mass="68302">MLSYASVDGFLNLCAGQLASSVYSQVQFWLATNGIRQTATPRSGIAAHIQGNTLGEEVAPLRVYQKVDPSRATQSNAAASSPLARGRQNKSVASTSKRRLVDTMNFDNKMQNAEERREEEGREGDDSSSSASFYTAPEFGGSECERSISPTDGGFEPSSTSSSLPPLPPSQPPPTPTRANKRMASSNSASSWTSSQTDKKNKLERLQNNAGHIGVLKSPFFPKNLSEFLDHEIDMNRARVAEMELKTEQKKETRGIKSDINVDHSTEGEVLFKNTSPSATNTAQSKAKEKKVAKKGFSTLLEETTIWKPEYADLPEKRDPNGTSIVTRASWPDQNELKAEGEYRLMAFGERRLPLPRKDMYSADAVKAKVGAGATCKELAQHTGEDITWYEREAIEYTGLDKLESIDREKESPYKTWTARGSVTPSKQPRNASGRSTPTMNQHSPGRGGMRGGTQTAENQVYIPGFGTFAGGGFQGMADPQYNDMMGGLWNQFGTQMTAQGLTPPPGMASPTPGFAASANRAVSGSSSRGGKTGGRHGKKSPKTPKSVTSSPVPAPSPPIQASSPQPDDNTTDEDDKTPENDDPEKKSTGKKKKKKGTGAVRKDEPFSEFEDEEEFLREKGFDWLLDN</sequence>
<dbReference type="AlphaFoldDB" id="A0A9N9LME4"/>
<reference evidence="2" key="1">
    <citation type="submission" date="2021-07" db="EMBL/GenBank/DDBJ databases">
        <authorList>
            <person name="Durling M."/>
        </authorList>
    </citation>
    <scope>NUCLEOTIDE SEQUENCE</scope>
</reference>
<accession>A0A9N9LME4</accession>
<feature type="compositionally biased region" description="Basic and acidic residues" evidence="1">
    <location>
        <begin position="578"/>
        <end position="588"/>
    </location>
</feature>
<proteinExistence type="predicted"/>
<feature type="compositionally biased region" description="Polar residues" evidence="1">
    <location>
        <begin position="273"/>
        <end position="285"/>
    </location>
</feature>
<dbReference type="Proteomes" id="UP000701801">
    <property type="component" value="Unassembled WGS sequence"/>
</dbReference>
<protein>
    <submittedName>
        <fullName evidence="2">Uncharacterized protein</fullName>
    </submittedName>
</protein>
<feature type="region of interest" description="Disordered" evidence="1">
    <location>
        <begin position="410"/>
        <end position="455"/>
    </location>
</feature>
<feature type="compositionally biased region" description="Polar residues" evidence="1">
    <location>
        <begin position="419"/>
        <end position="444"/>
    </location>
</feature>
<name>A0A9N9LME4_9HELO</name>
<organism evidence="2 3">
    <name type="scientific">Hymenoscyphus albidus</name>
    <dbReference type="NCBI Taxonomy" id="595503"/>
    <lineage>
        <taxon>Eukaryota</taxon>
        <taxon>Fungi</taxon>
        <taxon>Dikarya</taxon>
        <taxon>Ascomycota</taxon>
        <taxon>Pezizomycotina</taxon>
        <taxon>Leotiomycetes</taxon>
        <taxon>Helotiales</taxon>
        <taxon>Helotiaceae</taxon>
        <taxon>Hymenoscyphus</taxon>
    </lineage>
</organism>
<feature type="region of interest" description="Disordered" evidence="1">
    <location>
        <begin position="496"/>
        <end position="615"/>
    </location>
</feature>
<evidence type="ECO:0000313" key="3">
    <source>
        <dbReference type="Proteomes" id="UP000701801"/>
    </source>
</evidence>
<keyword evidence="3" id="KW-1185">Reference proteome</keyword>
<feature type="compositionally biased region" description="Basic residues" evidence="1">
    <location>
        <begin position="534"/>
        <end position="543"/>
    </location>
</feature>
<comment type="caution">
    <text evidence="2">The sequence shown here is derived from an EMBL/GenBank/DDBJ whole genome shotgun (WGS) entry which is preliminary data.</text>
</comment>
<feature type="compositionally biased region" description="Low complexity" evidence="1">
    <location>
        <begin position="185"/>
        <end position="195"/>
    </location>
</feature>
<feature type="region of interest" description="Disordered" evidence="1">
    <location>
        <begin position="69"/>
        <end position="200"/>
    </location>
</feature>
<gene>
    <name evidence="2" type="ORF">HYALB_00009278</name>
</gene>
<dbReference type="EMBL" id="CAJVRM010000150">
    <property type="protein sequence ID" value="CAG8975760.1"/>
    <property type="molecule type" value="Genomic_DNA"/>
</dbReference>
<dbReference type="OrthoDB" id="3556970at2759"/>
<feature type="region of interest" description="Disordered" evidence="1">
    <location>
        <begin position="267"/>
        <end position="290"/>
    </location>
</feature>
<feature type="compositionally biased region" description="Pro residues" evidence="1">
    <location>
        <begin position="165"/>
        <end position="176"/>
    </location>
</feature>
<evidence type="ECO:0000313" key="2">
    <source>
        <dbReference type="EMBL" id="CAG8975760.1"/>
    </source>
</evidence>
<evidence type="ECO:0000256" key="1">
    <source>
        <dbReference type="SAM" id="MobiDB-lite"/>
    </source>
</evidence>